<reference evidence="3" key="1">
    <citation type="journal article" date="2019" name="Int. J. Syst. Evol. Microbiol.">
        <title>The Global Catalogue of Microorganisms (GCM) 10K type strain sequencing project: providing services to taxonomists for standard genome sequencing and annotation.</title>
        <authorList>
            <consortium name="The Broad Institute Genomics Platform"/>
            <consortium name="The Broad Institute Genome Sequencing Center for Infectious Disease"/>
            <person name="Wu L."/>
            <person name="Ma J."/>
        </authorList>
    </citation>
    <scope>NUCLEOTIDE SEQUENCE [LARGE SCALE GENOMIC DNA]</scope>
    <source>
        <strain evidence="3">CGMCC 4.7405</strain>
    </source>
</reference>
<dbReference type="SUPFAM" id="SSF52540">
    <property type="entry name" value="P-loop containing nucleoside triphosphate hydrolases"/>
    <property type="match status" value="1"/>
</dbReference>
<dbReference type="Gene3D" id="3.40.50.10140">
    <property type="entry name" value="Toll/interleukin-1 receptor homology (TIR) domain"/>
    <property type="match status" value="1"/>
</dbReference>
<dbReference type="Gene3D" id="1.25.40.10">
    <property type="entry name" value="Tetratricopeptide repeat domain"/>
    <property type="match status" value="2"/>
</dbReference>
<dbReference type="InterPro" id="IPR035897">
    <property type="entry name" value="Toll_tir_struct_dom_sf"/>
</dbReference>
<dbReference type="SUPFAM" id="SSF48452">
    <property type="entry name" value="TPR-like"/>
    <property type="match status" value="1"/>
</dbReference>
<dbReference type="EMBL" id="JBHRZI010000005">
    <property type="protein sequence ID" value="MFC3890516.1"/>
    <property type="molecule type" value="Genomic_DNA"/>
</dbReference>
<dbReference type="Pfam" id="PF25000">
    <property type="entry name" value="DUF7779"/>
    <property type="match status" value="1"/>
</dbReference>
<dbReference type="InterPro" id="IPR056681">
    <property type="entry name" value="DUF7779"/>
</dbReference>
<evidence type="ECO:0000313" key="2">
    <source>
        <dbReference type="EMBL" id="MFC3890516.1"/>
    </source>
</evidence>
<evidence type="ECO:0000259" key="1">
    <source>
        <dbReference type="PROSITE" id="PS51534"/>
    </source>
</evidence>
<dbReference type="Pfam" id="PF13424">
    <property type="entry name" value="TPR_12"/>
    <property type="match status" value="1"/>
</dbReference>
<proteinExistence type="predicted"/>
<evidence type="ECO:0000313" key="3">
    <source>
        <dbReference type="Proteomes" id="UP001595690"/>
    </source>
</evidence>
<dbReference type="Gene3D" id="3.40.50.300">
    <property type="entry name" value="P-loop containing nucleotide triphosphate hydrolases"/>
    <property type="match status" value="1"/>
</dbReference>
<accession>A0ABV8BJR5</accession>
<name>A0ABV8BJR5_9PSEU</name>
<dbReference type="RefSeq" id="WP_382368497.1">
    <property type="nucleotide sequence ID" value="NZ_JBHRZI010000005.1"/>
</dbReference>
<protein>
    <submittedName>
        <fullName evidence="2">Tetratricopeptide repeat protein</fullName>
    </submittedName>
</protein>
<organism evidence="2 3">
    <name type="scientific">Lentzea rhizosphaerae</name>
    <dbReference type="NCBI Taxonomy" id="2041025"/>
    <lineage>
        <taxon>Bacteria</taxon>
        <taxon>Bacillati</taxon>
        <taxon>Actinomycetota</taxon>
        <taxon>Actinomycetes</taxon>
        <taxon>Pseudonocardiales</taxon>
        <taxon>Pseudonocardiaceae</taxon>
        <taxon>Lentzea</taxon>
    </lineage>
</organism>
<gene>
    <name evidence="2" type="ORF">ACFOWZ_03460</name>
</gene>
<dbReference type="Pfam" id="PF08357">
    <property type="entry name" value="SEFIR"/>
    <property type="match status" value="1"/>
</dbReference>
<dbReference type="Proteomes" id="UP001595690">
    <property type="component" value="Unassembled WGS sequence"/>
</dbReference>
<dbReference type="InterPro" id="IPR013568">
    <property type="entry name" value="SEFIR_dom"/>
</dbReference>
<dbReference type="SUPFAM" id="SSF52200">
    <property type="entry name" value="Toll/Interleukin receptor TIR domain"/>
    <property type="match status" value="1"/>
</dbReference>
<dbReference type="PANTHER" id="PTHR46082:SF6">
    <property type="entry name" value="AAA+ ATPASE DOMAIN-CONTAINING PROTEIN-RELATED"/>
    <property type="match status" value="1"/>
</dbReference>
<dbReference type="PROSITE" id="PS51534">
    <property type="entry name" value="SEFIR"/>
    <property type="match status" value="1"/>
</dbReference>
<comment type="caution">
    <text evidence="2">The sequence shown here is derived from an EMBL/GenBank/DDBJ whole genome shotgun (WGS) entry which is preliminary data.</text>
</comment>
<dbReference type="Pfam" id="PF13191">
    <property type="entry name" value="AAA_16"/>
    <property type="match status" value="1"/>
</dbReference>
<dbReference type="InterPro" id="IPR053137">
    <property type="entry name" value="NLR-like"/>
</dbReference>
<keyword evidence="3" id="KW-1185">Reference proteome</keyword>
<dbReference type="InterPro" id="IPR027417">
    <property type="entry name" value="P-loop_NTPase"/>
</dbReference>
<dbReference type="PANTHER" id="PTHR46082">
    <property type="entry name" value="ATP/GTP-BINDING PROTEIN-RELATED"/>
    <property type="match status" value="1"/>
</dbReference>
<dbReference type="InterPro" id="IPR011990">
    <property type="entry name" value="TPR-like_helical_dom_sf"/>
</dbReference>
<sequence>MARRVFISYAQESDEHRAVVRELWAFLRANGIDAVFDQVAAGQRQDWSLWMADRIREADVVLCVASEQYKLRAESRTSQDVGRGVQWEARLIRDAFYDAQQDLQKFVPVVVPGQSAGGVPDFLAPATTTVYVVEDFTLPGAEDLLRFLLGKPELPEIPLGREPELPAWTPSPARSSAGVVSPQIAGMAEVVGREQELADLRAAFTAQRKSRTPVIQILTGMGGVGKTSLARAYAQRHLDDYGVVWWVRAEDPTTVDGEYRSLLELVHSADEAKLVRDAVQRANVWLSEQKQPWLLVLDNLPDAAALRGLFPAKGNGHVLVTSQAGRWPNPGAVHHIAPLGTDAAVELLSAMSLDPDAEAATKLAAELDGLPLALTQAASFTAANGIDLATYLRFYQDRSAELHADGQPDDYPHTVATTWVLAIEKMSASARLILDTIAYFAPDSIPVSVLHPLMDDELALTRAIGELLSHSLVTRGAEGTITVHRLIQAVTRHRLGDVPDHAARARDLIATALPKRPLNIQGIATWRQLRSHILTVVDHLPNDPQTFDLRYDQAFLHGDMGDMHTAATLLKVLVDDMSPLLGFENERVLRARHGFAFWIDIFDTQQANKLLNELLEAQIRVLGEEHPDTLITRHDLANTLLLMGEPDRALQLFEELLPVRVRVLGANHKYTLLTRGRRAVALSQLGRMDEAMTIQQDLIAAATAEFGPLSLTTTEYQIEYADTLGRAGSAAAARDLSKIVVEQYIAQRGPYDRYTLLAHIPLAMWTAAAGNPQSATHTLLRMLIRMRKSLGKNNSLVESFENALDSIRGHSNQIPRKR</sequence>
<dbReference type="InterPro" id="IPR041664">
    <property type="entry name" value="AAA_16"/>
</dbReference>
<feature type="domain" description="SEFIR" evidence="1">
    <location>
        <begin position="2"/>
        <end position="140"/>
    </location>
</feature>